<evidence type="ECO:0000256" key="19">
    <source>
        <dbReference type="ARBA" id="ARBA00057179"/>
    </source>
</evidence>
<evidence type="ECO:0000256" key="15">
    <source>
        <dbReference type="ARBA" id="ARBA00048740"/>
    </source>
</evidence>
<dbReference type="OrthoDB" id="194443at2759"/>
<dbReference type="Pfam" id="PF09445">
    <property type="entry name" value="Methyltransf_15"/>
    <property type="match status" value="1"/>
</dbReference>
<keyword evidence="11" id="KW-0804">Transcription</keyword>
<keyword evidence="7 23" id="KW-0489">Methyltransferase</keyword>
<evidence type="ECO:0000256" key="14">
    <source>
        <dbReference type="ARBA" id="ARBA00047418"/>
    </source>
</evidence>
<dbReference type="InterPro" id="IPR029063">
    <property type="entry name" value="SAM-dependent_MTases_sf"/>
</dbReference>
<dbReference type="Proteomes" id="UP000268093">
    <property type="component" value="Unassembled WGS sequence"/>
</dbReference>
<dbReference type="AlphaFoldDB" id="A0A433DLE7"/>
<evidence type="ECO:0000313" key="24">
    <source>
        <dbReference type="Proteomes" id="UP000268093"/>
    </source>
</evidence>
<evidence type="ECO:0000313" key="23">
    <source>
        <dbReference type="EMBL" id="RUP51704.1"/>
    </source>
</evidence>
<evidence type="ECO:0000256" key="10">
    <source>
        <dbReference type="ARBA" id="ARBA00023015"/>
    </source>
</evidence>
<comment type="catalytic activity">
    <reaction evidence="14">
        <text>a 5'-end (N(2),N(7)-dimethyl 5'-triphosphoguanosine)-ribonucleoside in snoRNA + S-adenosyl-L-methionine = a 5'-end (N(2),N(2),N(7)-trimethyl 5'-triphosphoguanosine)-ribonucleoside in snoRNA + S-adenosyl-L-homocysteine + H(+)</text>
        <dbReference type="Rhea" id="RHEA:78507"/>
        <dbReference type="Rhea" id="RHEA-COMP:19088"/>
        <dbReference type="Rhea" id="RHEA-COMP:19090"/>
        <dbReference type="ChEBI" id="CHEBI:15378"/>
        <dbReference type="ChEBI" id="CHEBI:57856"/>
        <dbReference type="ChEBI" id="CHEBI:59789"/>
        <dbReference type="ChEBI" id="CHEBI:167623"/>
        <dbReference type="ChEBI" id="CHEBI:172880"/>
    </reaction>
    <physiologicalReaction direction="left-to-right" evidence="14">
        <dbReference type="Rhea" id="RHEA:78508"/>
    </physiologicalReaction>
</comment>
<evidence type="ECO:0000256" key="20">
    <source>
        <dbReference type="ARBA" id="ARBA00064494"/>
    </source>
</evidence>
<evidence type="ECO:0000256" key="3">
    <source>
        <dbReference type="ARBA" id="ARBA00004604"/>
    </source>
</evidence>
<keyword evidence="10" id="KW-0805">Transcription regulation</keyword>
<dbReference type="EMBL" id="RBNI01000525">
    <property type="protein sequence ID" value="RUP51704.1"/>
    <property type="molecule type" value="Genomic_DNA"/>
</dbReference>
<evidence type="ECO:0000256" key="21">
    <source>
        <dbReference type="ARBA" id="ARBA00079339"/>
    </source>
</evidence>
<evidence type="ECO:0000256" key="7">
    <source>
        <dbReference type="ARBA" id="ARBA00022603"/>
    </source>
</evidence>
<dbReference type="GO" id="GO:0071164">
    <property type="term" value="F:RNA cap trimethylguanosine synthase activity"/>
    <property type="evidence" value="ECO:0007669"/>
    <property type="project" value="TreeGrafter"/>
</dbReference>
<comment type="subcellular location">
    <subcellularLocation>
        <location evidence="2">Cytoplasm</location>
    </subcellularLocation>
    <subcellularLocation>
        <location evidence="1">Nucleus</location>
        <location evidence="1">Cajal body</location>
    </subcellularLocation>
    <subcellularLocation>
        <location evidence="3">Nucleus</location>
        <location evidence="3">Nucleolus</location>
    </subcellularLocation>
</comment>
<dbReference type="GO" id="GO:0015030">
    <property type="term" value="C:Cajal body"/>
    <property type="evidence" value="ECO:0007669"/>
    <property type="project" value="UniProtKB-SubCell"/>
</dbReference>
<keyword evidence="12" id="KW-0539">Nucleus</keyword>
<dbReference type="GO" id="GO:0005730">
    <property type="term" value="C:nucleolus"/>
    <property type="evidence" value="ECO:0007669"/>
    <property type="project" value="UniProtKB-SubCell"/>
</dbReference>
<dbReference type="CDD" id="cd02440">
    <property type="entry name" value="AdoMet_MTases"/>
    <property type="match status" value="1"/>
</dbReference>
<name>A0A433DLE7_9FUNG</name>
<evidence type="ECO:0000256" key="4">
    <source>
        <dbReference type="ARBA" id="ARBA00018517"/>
    </source>
</evidence>
<evidence type="ECO:0000256" key="12">
    <source>
        <dbReference type="ARBA" id="ARBA00023242"/>
    </source>
</evidence>
<proteinExistence type="inferred from homology"/>
<comment type="caution">
    <text evidence="23">The sequence shown here is derived from an EMBL/GenBank/DDBJ whole genome shotgun (WGS) entry which is preliminary data.</text>
</comment>
<evidence type="ECO:0000256" key="9">
    <source>
        <dbReference type="ARBA" id="ARBA00022691"/>
    </source>
</evidence>
<keyword evidence="24" id="KW-1185">Reference proteome</keyword>
<evidence type="ECO:0000256" key="22">
    <source>
        <dbReference type="ARBA" id="ARBA00081504"/>
    </source>
</evidence>
<evidence type="ECO:0000256" key="16">
    <source>
        <dbReference type="ARBA" id="ARBA00048763"/>
    </source>
</evidence>
<dbReference type="SUPFAM" id="SSF53335">
    <property type="entry name" value="S-adenosyl-L-methionine-dependent methyltransferases"/>
    <property type="match status" value="1"/>
</dbReference>
<accession>A0A433DLE7</accession>
<keyword evidence="9" id="KW-0949">S-adenosyl-L-methionine</keyword>
<dbReference type="GO" id="GO:0005737">
    <property type="term" value="C:cytoplasm"/>
    <property type="evidence" value="ECO:0007669"/>
    <property type="project" value="UniProtKB-SubCell"/>
</dbReference>
<evidence type="ECO:0000256" key="17">
    <source>
        <dbReference type="ARBA" id="ARBA00049075"/>
    </source>
</evidence>
<comment type="catalytic activity">
    <reaction evidence="16">
        <text>a 5'-end (N(2),N(7)-dimethyl 5'-triphosphoguanosine)-ribonucleoside in snRNA + S-adenosyl-L-methionine = a 5'-end (N(2),N(2),N(7)-trimethyl 5'-triphosphoguanosine)-ribonucleoside in snRNA + S-adenosyl-L-homocysteine + H(+)</text>
        <dbReference type="Rhea" id="RHEA:78479"/>
        <dbReference type="Rhea" id="RHEA-COMP:19087"/>
        <dbReference type="Rhea" id="RHEA-COMP:19089"/>
        <dbReference type="ChEBI" id="CHEBI:15378"/>
        <dbReference type="ChEBI" id="CHEBI:57856"/>
        <dbReference type="ChEBI" id="CHEBI:59789"/>
        <dbReference type="ChEBI" id="CHEBI:167623"/>
        <dbReference type="ChEBI" id="CHEBI:172880"/>
    </reaction>
    <physiologicalReaction direction="left-to-right" evidence="16">
        <dbReference type="Rhea" id="RHEA:78480"/>
    </physiologicalReaction>
</comment>
<gene>
    <name evidence="23" type="ORF">BC936DRAFT_146394</name>
</gene>
<evidence type="ECO:0000256" key="8">
    <source>
        <dbReference type="ARBA" id="ARBA00022679"/>
    </source>
</evidence>
<sequence>MLLRQHNQKKKNTLTDLLPTSKHASVMKTNTRDPYVSLVPIGSKYSKKSRKEKRKPVDSVTDAMHVQGKTATKDEVVEVDGVVIKYTQNNIPEDLYKYWGQRYRYFSLFDYGVYLDREGWYSITPEKIAAHIAKRCRCGVIIDAFTGCGGNAIQFAFTCERVIAIDIDPIKLHCARHNARIYGVEDRIEFILGDYMALAPKLKADVVFLSPPWGGPSYQDAEIFDLKTMIPMDGIHLYNLTRMHITPDIAYYVPRNTDPRQLASLAGSGGICEVEQNYLRNRLKNLTTYYGDLCVAVGDAGADGGEDANMEDWKENMEDWKENIEDWKENIEDWKENINGIEGDDGELEQTARKRKKCEEVDTESGEMMDRRKPAATTSKKRKSRKIR</sequence>
<comment type="catalytic activity">
    <reaction evidence="15">
        <text>a 5'-end (N(7)-methyl 5'-triphosphoguanosine)-ribonucleoside in snoRNA + S-adenosyl-L-methionine = a 5'-end (N(2),N(7)-dimethyl 5'-triphosphoguanosine)-ribonucleoside in snoRNA + S-adenosyl-L-homocysteine + H(+)</text>
        <dbReference type="Rhea" id="RHEA:78475"/>
        <dbReference type="Rhea" id="RHEA-COMP:19086"/>
        <dbReference type="Rhea" id="RHEA-COMP:19088"/>
        <dbReference type="ChEBI" id="CHEBI:15378"/>
        <dbReference type="ChEBI" id="CHEBI:57856"/>
        <dbReference type="ChEBI" id="CHEBI:59789"/>
        <dbReference type="ChEBI" id="CHEBI:156461"/>
        <dbReference type="ChEBI" id="CHEBI:172880"/>
    </reaction>
    <physiologicalReaction direction="left-to-right" evidence="15">
        <dbReference type="Rhea" id="RHEA:78476"/>
    </physiologicalReaction>
</comment>
<comment type="catalytic activity">
    <reaction evidence="17">
        <text>a 5'-end (N(7)-methyl 5'-triphosphoguanosine)-ribonucleoside in snRNA + S-adenosyl-L-methionine = a 5'-end (N(2),N(7)-dimethyl 5'-triphosphoguanosine)-ribonucleoside in snRNA + S-adenosyl-L-homocysteine + H(+)</text>
        <dbReference type="Rhea" id="RHEA:78471"/>
        <dbReference type="Rhea" id="RHEA-COMP:19085"/>
        <dbReference type="Rhea" id="RHEA-COMP:19087"/>
        <dbReference type="ChEBI" id="CHEBI:15378"/>
        <dbReference type="ChEBI" id="CHEBI:57856"/>
        <dbReference type="ChEBI" id="CHEBI:59789"/>
        <dbReference type="ChEBI" id="CHEBI:156461"/>
        <dbReference type="ChEBI" id="CHEBI:172880"/>
    </reaction>
    <physiologicalReaction direction="left-to-right" evidence="17">
        <dbReference type="Rhea" id="RHEA:78472"/>
    </physiologicalReaction>
</comment>
<comment type="function">
    <text evidence="19">Catalyzes the 2 serial methylation steps for the conversion of the 7-monomethylguanosine (m(7)G) caps of snRNAs and snoRNAs to a 2,2,7-trimethylguanosine (m(2,2,7)G) cap structure. The enzyme is specific for guanine, and N7 methylation must precede N2 methylation. Hypermethylation of the m7G cap of U snRNAs leads to their concentration in nuclear foci, their colocalization with coilin and the formation of canonical Cajal bodies (CBs). Plays a role in transcriptional regulation.</text>
</comment>
<evidence type="ECO:0000256" key="6">
    <source>
        <dbReference type="ARBA" id="ARBA00022553"/>
    </source>
</evidence>
<comment type="subunit">
    <text evidence="20">May form homooligomers. Interacts with CREBBP/CBP, EED/WAIT1, EP300/P300, NCOA6/PRIP, PPARBP/PBP and SMN.</text>
</comment>
<evidence type="ECO:0000256" key="2">
    <source>
        <dbReference type="ARBA" id="ARBA00004496"/>
    </source>
</evidence>
<keyword evidence="5" id="KW-0963">Cytoplasm</keyword>
<evidence type="ECO:0000256" key="5">
    <source>
        <dbReference type="ARBA" id="ARBA00022490"/>
    </source>
</evidence>
<dbReference type="Gene3D" id="3.40.50.150">
    <property type="entry name" value="Vaccinia Virus protein VP39"/>
    <property type="match status" value="1"/>
</dbReference>
<dbReference type="PANTHER" id="PTHR14741:SF32">
    <property type="entry name" value="TRIMETHYLGUANOSINE SYNTHASE"/>
    <property type="match status" value="1"/>
</dbReference>
<organism evidence="23 24">
    <name type="scientific">Jimgerdemannia flammicorona</name>
    <dbReference type="NCBI Taxonomy" id="994334"/>
    <lineage>
        <taxon>Eukaryota</taxon>
        <taxon>Fungi</taxon>
        <taxon>Fungi incertae sedis</taxon>
        <taxon>Mucoromycota</taxon>
        <taxon>Mucoromycotina</taxon>
        <taxon>Endogonomycetes</taxon>
        <taxon>Endogonales</taxon>
        <taxon>Endogonaceae</taxon>
        <taxon>Jimgerdemannia</taxon>
    </lineage>
</organism>
<dbReference type="PANTHER" id="PTHR14741">
    <property type="entry name" value="S-ADENOSYLMETHIONINE-DEPENDENT METHYLTRANSFERASE RELATED"/>
    <property type="match status" value="1"/>
</dbReference>
<evidence type="ECO:0000256" key="11">
    <source>
        <dbReference type="ARBA" id="ARBA00023163"/>
    </source>
</evidence>
<reference evidence="23 24" key="1">
    <citation type="journal article" date="2018" name="New Phytol.">
        <title>Phylogenomics of Endogonaceae and evolution of mycorrhizas within Mucoromycota.</title>
        <authorList>
            <person name="Chang Y."/>
            <person name="Desiro A."/>
            <person name="Na H."/>
            <person name="Sandor L."/>
            <person name="Lipzen A."/>
            <person name="Clum A."/>
            <person name="Barry K."/>
            <person name="Grigoriev I.V."/>
            <person name="Martin F.M."/>
            <person name="Stajich J.E."/>
            <person name="Smith M.E."/>
            <person name="Bonito G."/>
            <person name="Spatafora J.W."/>
        </authorList>
    </citation>
    <scope>NUCLEOTIDE SEQUENCE [LARGE SCALE GENOMIC DNA]</scope>
    <source>
        <strain evidence="23 24">GMNB39</strain>
    </source>
</reference>
<dbReference type="FunFam" id="3.40.50.150:FF:000066">
    <property type="entry name" value="Trimethylguanosine synthase 1"/>
    <property type="match status" value="1"/>
</dbReference>
<evidence type="ECO:0000256" key="13">
    <source>
        <dbReference type="ARBA" id="ARBA00025783"/>
    </source>
</evidence>
<keyword evidence="8 23" id="KW-0808">Transferase</keyword>
<comment type="similarity">
    <text evidence="13">Belongs to the methyltransferase superfamily. Trimethylguanosine synthase family.</text>
</comment>
<evidence type="ECO:0000256" key="18">
    <source>
        <dbReference type="ARBA" id="ARBA00049790"/>
    </source>
</evidence>
<dbReference type="InterPro" id="IPR019012">
    <property type="entry name" value="RNA_cap_Gua-N2-MeTrfase"/>
</dbReference>
<protein>
    <recommendedName>
        <fullName evidence="4">Trimethylguanosine synthase</fullName>
    </recommendedName>
    <alternativeName>
        <fullName evidence="18">Cap-specific guanine-N(2) methyltransferase</fullName>
    </alternativeName>
    <alternativeName>
        <fullName evidence="21">Nuclear receptor coactivator 6-interacting protein</fullName>
    </alternativeName>
    <alternativeName>
        <fullName evidence="22">PRIP-interacting protein with methyltransferase motif</fullName>
    </alternativeName>
</protein>
<keyword evidence="6" id="KW-0597">Phosphoprotein</keyword>
<evidence type="ECO:0000256" key="1">
    <source>
        <dbReference type="ARBA" id="ARBA00004408"/>
    </source>
</evidence>